<evidence type="ECO:0000313" key="2">
    <source>
        <dbReference type="Proteomes" id="UP000683360"/>
    </source>
</evidence>
<dbReference type="EMBL" id="CAJPWZ010002444">
    <property type="protein sequence ID" value="CAG2238494.1"/>
    <property type="molecule type" value="Genomic_DNA"/>
</dbReference>
<dbReference type="Proteomes" id="UP000683360">
    <property type="component" value="Unassembled WGS sequence"/>
</dbReference>
<name>A0A8S3U3Q2_MYTED</name>
<proteinExistence type="predicted"/>
<keyword evidence="2" id="KW-1185">Reference proteome</keyword>
<organism evidence="1 2">
    <name type="scientific">Mytilus edulis</name>
    <name type="common">Blue mussel</name>
    <dbReference type="NCBI Taxonomy" id="6550"/>
    <lineage>
        <taxon>Eukaryota</taxon>
        <taxon>Metazoa</taxon>
        <taxon>Spiralia</taxon>
        <taxon>Lophotrochozoa</taxon>
        <taxon>Mollusca</taxon>
        <taxon>Bivalvia</taxon>
        <taxon>Autobranchia</taxon>
        <taxon>Pteriomorphia</taxon>
        <taxon>Mytilida</taxon>
        <taxon>Mytiloidea</taxon>
        <taxon>Mytilidae</taxon>
        <taxon>Mytilinae</taxon>
        <taxon>Mytilus</taxon>
    </lineage>
</organism>
<comment type="caution">
    <text evidence="1">The sequence shown here is derived from an EMBL/GenBank/DDBJ whole genome shotgun (WGS) entry which is preliminary data.</text>
</comment>
<evidence type="ECO:0000313" key="1">
    <source>
        <dbReference type="EMBL" id="CAG2238494.1"/>
    </source>
</evidence>
<dbReference type="AlphaFoldDB" id="A0A8S3U3Q2"/>
<reference evidence="1" key="1">
    <citation type="submission" date="2021-03" db="EMBL/GenBank/DDBJ databases">
        <authorList>
            <person name="Bekaert M."/>
        </authorList>
    </citation>
    <scope>NUCLEOTIDE SEQUENCE</scope>
</reference>
<gene>
    <name evidence="1" type="ORF">MEDL_50894</name>
</gene>
<sequence length="157" mass="18353">MENGQIGTATNDEWLIQRLIIILMKSELSQHRVYVSADTVDRYIKNYGSEQFINSFNEKLAEWFQSEDNVMNCEWNVIHYFIRPISFTIVNGQIGTVTNDGWLIQRFINNLTEQESFEHGVDISAGSIERYIKKYECAEFVNSFNENLQNSFNQSTM</sequence>
<accession>A0A8S3U3Q2</accession>
<protein>
    <submittedName>
        <fullName evidence="1">Uncharacterized protein</fullName>
    </submittedName>
</protein>